<dbReference type="InterPro" id="IPR000010">
    <property type="entry name" value="Cystatin_dom"/>
</dbReference>
<feature type="domain" description="Cystatin" evidence="4">
    <location>
        <begin position="237"/>
        <end position="347"/>
    </location>
</feature>
<dbReference type="Pfam" id="PF00031">
    <property type="entry name" value="Cystatin"/>
    <property type="match status" value="2"/>
</dbReference>
<keyword evidence="6" id="KW-1185">Reference proteome</keyword>
<evidence type="ECO:0000256" key="2">
    <source>
        <dbReference type="ARBA" id="ARBA00023157"/>
    </source>
</evidence>
<dbReference type="FunFam" id="3.10.450.10:FF:000004">
    <property type="entry name" value="Cystatin C"/>
    <property type="match status" value="2"/>
</dbReference>
<sequence length="349" mass="39880">MTRPWGTRLLLLTIPLALVDSADLDKTKVKVLRELKKVSPSSANVRQCLWFAMQEFNRESAEKHLFQVVKVLQVHLQVTDCLEYLIEAEIARTNCRKLPNSNESCVPKENPRLEKIRRCTFLVGALPWHGDFTVMRKECVDSRISWWQKMGVSQSSFLAWGRLLAVQPAVHRHQEQGPFVTEHKVVGELCALGTRGPCKQGLGAEQQEEQLLCPSLLLLVATVALASSAVHAWGTPKVVRKFQDIPKSYVYVQQAVWFAMKEYNKASSDKFAFKVVEILKSQEQITDSLDYLIEAKIVRTTCKKVSGEHENCSEQQDPQMQKMFYCTFIVASKPWNFELKLLKKECRPV</sequence>
<feature type="signal peptide" evidence="3">
    <location>
        <begin position="1"/>
        <end position="21"/>
    </location>
</feature>
<organism evidence="5 6">
    <name type="scientific">Camelus dromedarius</name>
    <name type="common">Dromedary</name>
    <name type="synonym">Arabian camel</name>
    <dbReference type="NCBI Taxonomy" id="9838"/>
    <lineage>
        <taxon>Eukaryota</taxon>
        <taxon>Metazoa</taxon>
        <taxon>Chordata</taxon>
        <taxon>Craniata</taxon>
        <taxon>Vertebrata</taxon>
        <taxon>Euteleostomi</taxon>
        <taxon>Mammalia</taxon>
        <taxon>Eutheria</taxon>
        <taxon>Laurasiatheria</taxon>
        <taxon>Artiodactyla</taxon>
        <taxon>Tylopoda</taxon>
        <taxon>Camelidae</taxon>
        <taxon>Camelus</taxon>
    </lineage>
</organism>
<evidence type="ECO:0000256" key="3">
    <source>
        <dbReference type="SAM" id="SignalP"/>
    </source>
</evidence>
<dbReference type="AlphaFoldDB" id="A0A5N4CVD8"/>
<dbReference type="InterPro" id="IPR052691">
    <property type="entry name" value="Sperm_Mat_Cystatin"/>
</dbReference>
<evidence type="ECO:0000313" key="6">
    <source>
        <dbReference type="Proteomes" id="UP000299084"/>
    </source>
</evidence>
<dbReference type="SMART" id="SM00043">
    <property type="entry name" value="CY"/>
    <property type="match status" value="2"/>
</dbReference>
<proteinExistence type="inferred from homology"/>
<dbReference type="CDD" id="cd00042">
    <property type="entry name" value="CY"/>
    <property type="match status" value="2"/>
</dbReference>
<dbReference type="PANTHER" id="PTHR47010">
    <property type="entry name" value="CYSTATIN-8-RELATED"/>
    <property type="match status" value="1"/>
</dbReference>
<gene>
    <name evidence="5" type="ORF">Cadr_000021581</name>
</gene>
<keyword evidence="3" id="KW-0732">Signal</keyword>
<dbReference type="SUPFAM" id="SSF54403">
    <property type="entry name" value="Cystatin/monellin"/>
    <property type="match status" value="2"/>
</dbReference>
<comment type="caution">
    <text evidence="5">The sequence shown here is derived from an EMBL/GenBank/DDBJ whole genome shotgun (WGS) entry which is preliminary data.</text>
</comment>
<dbReference type="EMBL" id="JWIN03000019">
    <property type="protein sequence ID" value="KAB1262807.1"/>
    <property type="molecule type" value="Genomic_DNA"/>
</dbReference>
<keyword evidence="2" id="KW-1015">Disulfide bond</keyword>
<protein>
    <submittedName>
        <fullName evidence="5">Cystatin-13</fullName>
    </submittedName>
</protein>
<evidence type="ECO:0000313" key="5">
    <source>
        <dbReference type="EMBL" id="KAB1262807.1"/>
    </source>
</evidence>
<dbReference type="Gene3D" id="3.10.450.10">
    <property type="match status" value="2"/>
</dbReference>
<evidence type="ECO:0000256" key="1">
    <source>
        <dbReference type="ARBA" id="ARBA00009403"/>
    </source>
</evidence>
<evidence type="ECO:0000259" key="4">
    <source>
        <dbReference type="SMART" id="SM00043"/>
    </source>
</evidence>
<dbReference type="Proteomes" id="UP000299084">
    <property type="component" value="Unassembled WGS sequence"/>
</dbReference>
<feature type="chain" id="PRO_5024445860" evidence="3">
    <location>
        <begin position="22"/>
        <end position="349"/>
    </location>
</feature>
<feature type="domain" description="Cystatin" evidence="4">
    <location>
        <begin position="30"/>
        <end position="140"/>
    </location>
</feature>
<dbReference type="STRING" id="9838.ENSCDRP00005028488"/>
<accession>A0A5N4CVD8</accession>
<dbReference type="PANTHER" id="PTHR47010:SF2">
    <property type="entry name" value="CYSTATIN-13"/>
    <property type="match status" value="1"/>
</dbReference>
<name>A0A5N4CVD8_CAMDR</name>
<dbReference type="InterPro" id="IPR046350">
    <property type="entry name" value="Cystatin_sf"/>
</dbReference>
<comment type="similarity">
    <text evidence="1">Belongs to the cystatin family.</text>
</comment>
<dbReference type="GO" id="GO:0004869">
    <property type="term" value="F:cysteine-type endopeptidase inhibitor activity"/>
    <property type="evidence" value="ECO:0007669"/>
    <property type="project" value="InterPro"/>
</dbReference>
<reference evidence="5 6" key="1">
    <citation type="journal article" date="2019" name="Mol. Ecol. Resour.">
        <title>Improving Illumina assemblies with Hi-C and long reads: an example with the North African dromedary.</title>
        <authorList>
            <person name="Elbers J.P."/>
            <person name="Rogers M.F."/>
            <person name="Perelman P.L."/>
            <person name="Proskuryakova A.A."/>
            <person name="Serdyukova N.A."/>
            <person name="Johnson W.E."/>
            <person name="Horin P."/>
            <person name="Corander J."/>
            <person name="Murphy D."/>
            <person name="Burger P.A."/>
        </authorList>
    </citation>
    <scope>NUCLEOTIDE SEQUENCE [LARGE SCALE GENOMIC DNA]</scope>
    <source>
        <strain evidence="5">Drom800</strain>
        <tissue evidence="5">Blood</tissue>
    </source>
</reference>